<protein>
    <recommendedName>
        <fullName evidence="18">Ionotropic glutamate receptor C-terminal domain-containing protein</fullName>
    </recommendedName>
</protein>
<dbReference type="InterPro" id="IPR044440">
    <property type="entry name" value="GABAb_receptor_plant_PBP1"/>
</dbReference>
<reference evidence="19 20" key="1">
    <citation type="journal article" date="2013" name="Proc. Natl. Acad. Sci. U.S.A.">
        <title>Fine-scale variation in meiotic recombination in Mimulus inferred from population shotgun sequencing.</title>
        <authorList>
            <person name="Hellsten U."/>
            <person name="Wright K.M."/>
            <person name="Jenkins J."/>
            <person name="Shu S."/>
            <person name="Yuan Y."/>
            <person name="Wessler S.R."/>
            <person name="Schmutz J."/>
            <person name="Willis J.H."/>
            <person name="Rokhsar D.S."/>
        </authorList>
    </citation>
    <scope>NUCLEOTIDE SEQUENCE [LARGE SCALE GENOMIC DNA]</scope>
    <source>
        <strain evidence="20">cv. DUN x IM62</strain>
    </source>
</reference>
<evidence type="ECO:0000256" key="3">
    <source>
        <dbReference type="ARBA" id="ARBA00011095"/>
    </source>
</evidence>
<keyword evidence="8" id="KW-0406">Ion transport</keyword>
<organism evidence="19 20">
    <name type="scientific">Erythranthe guttata</name>
    <name type="common">Yellow monkey flower</name>
    <name type="synonym">Mimulus guttatus</name>
    <dbReference type="NCBI Taxonomy" id="4155"/>
    <lineage>
        <taxon>Eukaryota</taxon>
        <taxon>Viridiplantae</taxon>
        <taxon>Streptophyta</taxon>
        <taxon>Embryophyta</taxon>
        <taxon>Tracheophyta</taxon>
        <taxon>Spermatophyta</taxon>
        <taxon>Magnoliopsida</taxon>
        <taxon>eudicotyledons</taxon>
        <taxon>Gunneridae</taxon>
        <taxon>Pentapetalae</taxon>
        <taxon>asterids</taxon>
        <taxon>lamiids</taxon>
        <taxon>Lamiales</taxon>
        <taxon>Phrymaceae</taxon>
        <taxon>Erythranthe</taxon>
    </lineage>
</organism>
<accession>A0A022PY16</accession>
<dbReference type="InterPro" id="IPR001320">
    <property type="entry name" value="Iontro_rcpt_C"/>
</dbReference>
<feature type="signal peptide" evidence="17">
    <location>
        <begin position="1"/>
        <end position="24"/>
    </location>
</feature>
<dbReference type="GO" id="GO:0015276">
    <property type="term" value="F:ligand-gated monoatomic ion channel activity"/>
    <property type="evidence" value="ECO:0000318"/>
    <property type="project" value="GO_Central"/>
</dbReference>
<proteinExistence type="inferred from homology"/>
<dbReference type="PIRSF" id="PIRSF037090">
    <property type="entry name" value="Iontro_Glu-like_rcpt_pln"/>
    <property type="match status" value="1"/>
</dbReference>
<evidence type="ECO:0000256" key="4">
    <source>
        <dbReference type="ARBA" id="ARBA00022448"/>
    </source>
</evidence>
<keyword evidence="7 16" id="KW-1133">Transmembrane helix</keyword>
<feature type="disulfide bond" evidence="15">
    <location>
        <begin position="720"/>
        <end position="776"/>
    </location>
</feature>
<dbReference type="Gene3D" id="1.10.287.70">
    <property type="match status" value="1"/>
</dbReference>
<evidence type="ECO:0000256" key="8">
    <source>
        <dbReference type="ARBA" id="ARBA00023065"/>
    </source>
</evidence>
<feature type="chain" id="PRO_5001506807" description="Ionotropic glutamate receptor C-terminal domain-containing protein" evidence="17">
    <location>
        <begin position="25"/>
        <end position="883"/>
    </location>
</feature>
<dbReference type="Pfam" id="PF01094">
    <property type="entry name" value="ANF_receptor"/>
    <property type="match status" value="1"/>
</dbReference>
<feature type="transmembrane region" description="Helical" evidence="16">
    <location>
        <begin position="554"/>
        <end position="574"/>
    </location>
</feature>
<dbReference type="Pfam" id="PF10613">
    <property type="entry name" value="Lig_chan-Glu_bd"/>
    <property type="match status" value="1"/>
</dbReference>
<sequence length="883" mass="98122">MKMHFFAAFSLSLLISFFLSPCNAQTNNTTFRVGVILDADSLVGRIGNTSLSQALSDFYSTHSNYSTRIVLNVTDSRGQVTDAADRALYLLKDVKVNAIIGPQETAQANFVIGLGDAAKVPIVSFSATSPSLHYQTPFFLQTAIDDADQVDAVAAIVKYFKWSQVVLVYEDSDYGISLTPYLSNAFQQVNARVSYRSTIPISATNDFILQELYKMKTMQTRVFVVHTTSGLASRIFLKAKEAEMMSEGYVWIVTSGIVNLFYSLDSKVVESMQGVLGVKPLVPISTKLGETSLYGLWAYDTLWALALAAEKVGFTKQPSSSPNTTTLFINETSLTGPKLRAAMLETEFEGLAGKFKLVDSKLKSSSFQILSINIEGLREVGIWTPLSETNANMTGFSGEKLENIVWPGESRNVPKGWEVPVSGKKLRVGVPAVGGFPQFVKVNTDSKTNATKITGLYIDLFDAVMAALPYAVRYEYFPFKSSDGSHAASYDDYLNEVYNGNFDAAVGDITITSKRSELIDFTLPIEEGGVNIIQKMDYDVDPNDKWFFWRPLKWELWLTTVALLILTGVAIWILEHRYNIAFRAPPSEHLGLILYIPFMSIVYANRERIVSNLARLVVVVWIFVVLILNSTYTASLSAGLTTLEPQKIYKDLSTLVSNNHSVGCREGSFIIEFLKGLNFTDKNIKLYKTPEDFHNALSKGEIKAMFTRTTYTDLFLSKYCNKYMTVGTPNITKGVAFVFPRGSPLVADVSRAIIKLTDNQRILEIRGHWIRDQSACNGDDSTKDTSLRISLKSFEILFGITAGITGTCVSVFLVAYMYTNRDFIRRVVSNSGPTTWSKLRALFRHFDQIDPRSSLSKKGGNNAGNASPDFNAYRCYNGDRETA</sequence>
<dbReference type="AlphaFoldDB" id="A0A022PY16"/>
<keyword evidence="9 16" id="KW-0472">Membrane</keyword>
<evidence type="ECO:0000259" key="18">
    <source>
        <dbReference type="SMART" id="SM00079"/>
    </source>
</evidence>
<evidence type="ECO:0000256" key="12">
    <source>
        <dbReference type="ARBA" id="ARBA00023286"/>
    </source>
</evidence>
<keyword evidence="6 17" id="KW-0732">Signal</keyword>
<evidence type="ECO:0000256" key="1">
    <source>
        <dbReference type="ARBA" id="ARBA00004141"/>
    </source>
</evidence>
<dbReference type="eggNOG" id="KOG1052">
    <property type="taxonomic scope" value="Eukaryota"/>
</dbReference>
<evidence type="ECO:0000256" key="11">
    <source>
        <dbReference type="ARBA" id="ARBA00023180"/>
    </source>
</evidence>
<dbReference type="SMART" id="SM00079">
    <property type="entry name" value="PBPe"/>
    <property type="match status" value="1"/>
</dbReference>
<evidence type="ECO:0000256" key="13">
    <source>
        <dbReference type="ARBA" id="ARBA00023303"/>
    </source>
</evidence>
<evidence type="ECO:0000256" key="2">
    <source>
        <dbReference type="ARBA" id="ARBA00008685"/>
    </source>
</evidence>
<dbReference type="SUPFAM" id="SSF53822">
    <property type="entry name" value="Periplasmic binding protein-like I"/>
    <property type="match status" value="1"/>
</dbReference>
<evidence type="ECO:0000256" key="16">
    <source>
        <dbReference type="SAM" id="Phobius"/>
    </source>
</evidence>
<evidence type="ECO:0000313" key="19">
    <source>
        <dbReference type="EMBL" id="EYU21237.1"/>
    </source>
</evidence>
<comment type="function">
    <text evidence="14">Glutamate-gated receptor that probably acts as a non-selective cation channel. May be involved in light-signal transduction and calcium homeostasis via the regulation of calcium influx into cells.</text>
</comment>
<feature type="domain" description="Ionotropic glutamate receptor C-terminal" evidence="18">
    <location>
        <begin position="425"/>
        <end position="772"/>
    </location>
</feature>
<keyword evidence="10" id="KW-0675">Receptor</keyword>
<keyword evidence="13" id="KW-0407">Ion channel</keyword>
<dbReference type="InterPro" id="IPR017103">
    <property type="entry name" value="Iontropic_Glu_rcpt_pln"/>
</dbReference>
<dbReference type="InterPro" id="IPR015683">
    <property type="entry name" value="Ionotropic_Glu_rcpt"/>
</dbReference>
<dbReference type="InterPro" id="IPR028082">
    <property type="entry name" value="Peripla_BP_I"/>
</dbReference>
<dbReference type="PANTHER" id="PTHR34836:SF1">
    <property type="entry name" value="OS09G0428600 PROTEIN"/>
    <property type="match status" value="1"/>
</dbReference>
<keyword evidence="11" id="KW-0325">Glycoprotein</keyword>
<comment type="subunit">
    <text evidence="3">May form heteromers.</text>
</comment>
<dbReference type="Pfam" id="PF00060">
    <property type="entry name" value="Lig_chan"/>
    <property type="match status" value="1"/>
</dbReference>
<dbReference type="CDD" id="cd13686">
    <property type="entry name" value="GluR_Plant"/>
    <property type="match status" value="1"/>
</dbReference>
<feature type="non-terminal residue" evidence="19">
    <location>
        <position position="883"/>
    </location>
</feature>
<evidence type="ECO:0000256" key="15">
    <source>
        <dbReference type="PIRSR" id="PIRSR037090-50"/>
    </source>
</evidence>
<dbReference type="PANTHER" id="PTHR34836">
    <property type="entry name" value="OS06G0188250 PROTEIN"/>
    <property type="match status" value="1"/>
</dbReference>
<keyword evidence="5 16" id="KW-0812">Transmembrane</keyword>
<keyword evidence="12" id="KW-1071">Ligand-gated ion channel</keyword>
<evidence type="ECO:0000256" key="6">
    <source>
        <dbReference type="ARBA" id="ARBA00022729"/>
    </source>
</evidence>
<comment type="similarity">
    <text evidence="2">Belongs to the glutamate-gated ion channel (TC 1.A.10.1) family.</text>
</comment>
<dbReference type="Gene3D" id="3.40.190.10">
    <property type="entry name" value="Periplasmic binding protein-like II"/>
    <property type="match status" value="2"/>
</dbReference>
<feature type="transmembrane region" description="Helical" evidence="16">
    <location>
        <begin position="796"/>
        <end position="818"/>
    </location>
</feature>
<dbReference type="FunFam" id="3.40.50.2300:FF:000081">
    <property type="entry name" value="Glutamate receptor"/>
    <property type="match status" value="1"/>
</dbReference>
<name>A0A022PY16_ERYGU</name>
<evidence type="ECO:0000256" key="9">
    <source>
        <dbReference type="ARBA" id="ARBA00023136"/>
    </source>
</evidence>
<evidence type="ECO:0000256" key="7">
    <source>
        <dbReference type="ARBA" id="ARBA00022989"/>
    </source>
</evidence>
<feature type="transmembrane region" description="Helical" evidence="16">
    <location>
        <begin position="616"/>
        <end position="640"/>
    </location>
</feature>
<keyword evidence="4" id="KW-0813">Transport</keyword>
<comment type="subcellular location">
    <subcellularLocation>
        <location evidence="1">Membrane</location>
        <topology evidence="1">Multi-pass membrane protein</topology>
    </subcellularLocation>
</comment>
<keyword evidence="20" id="KW-1185">Reference proteome</keyword>
<dbReference type="CDD" id="cd19990">
    <property type="entry name" value="PBP1_GABAb_receptor_plant"/>
    <property type="match status" value="1"/>
</dbReference>
<evidence type="ECO:0000256" key="5">
    <source>
        <dbReference type="ARBA" id="ARBA00022692"/>
    </source>
</evidence>
<dbReference type="InterPro" id="IPR001828">
    <property type="entry name" value="ANF_lig-bd_rcpt"/>
</dbReference>
<dbReference type="GO" id="GO:0005886">
    <property type="term" value="C:plasma membrane"/>
    <property type="evidence" value="ECO:0000318"/>
    <property type="project" value="GO_Central"/>
</dbReference>
<gene>
    <name evidence="19" type="ORF">MIMGU_mgv1a025259mg</name>
</gene>
<evidence type="ECO:0000313" key="20">
    <source>
        <dbReference type="Proteomes" id="UP000030748"/>
    </source>
</evidence>
<dbReference type="EMBL" id="KI632223">
    <property type="protein sequence ID" value="EYU21237.1"/>
    <property type="molecule type" value="Genomic_DNA"/>
</dbReference>
<dbReference type="Gene3D" id="3.40.50.2300">
    <property type="match status" value="2"/>
</dbReference>
<evidence type="ECO:0000256" key="14">
    <source>
        <dbReference type="ARBA" id="ARBA00049638"/>
    </source>
</evidence>
<dbReference type="SUPFAM" id="SSF53850">
    <property type="entry name" value="Periplasmic binding protein-like II"/>
    <property type="match status" value="1"/>
</dbReference>
<keyword evidence="15" id="KW-1015">Disulfide bond</keyword>
<dbReference type="GO" id="GO:0038023">
    <property type="term" value="F:signaling receptor activity"/>
    <property type="evidence" value="ECO:0000318"/>
    <property type="project" value="GO_Central"/>
</dbReference>
<dbReference type="Proteomes" id="UP000030748">
    <property type="component" value="Unassembled WGS sequence"/>
</dbReference>
<evidence type="ECO:0000256" key="17">
    <source>
        <dbReference type="SAM" id="SignalP"/>
    </source>
</evidence>
<dbReference type="InterPro" id="IPR019594">
    <property type="entry name" value="Glu/Gly-bd"/>
</dbReference>
<evidence type="ECO:0000256" key="10">
    <source>
        <dbReference type="ARBA" id="ARBA00023170"/>
    </source>
</evidence>